<keyword evidence="1" id="KW-1133">Transmembrane helix</keyword>
<feature type="transmembrane region" description="Helical" evidence="1">
    <location>
        <begin position="46"/>
        <end position="69"/>
    </location>
</feature>
<evidence type="ECO:0000256" key="1">
    <source>
        <dbReference type="SAM" id="Phobius"/>
    </source>
</evidence>
<organism evidence="2 3">
    <name type="scientific">Acorus gramineus</name>
    <name type="common">Dwarf sweet flag</name>
    <dbReference type="NCBI Taxonomy" id="55184"/>
    <lineage>
        <taxon>Eukaryota</taxon>
        <taxon>Viridiplantae</taxon>
        <taxon>Streptophyta</taxon>
        <taxon>Embryophyta</taxon>
        <taxon>Tracheophyta</taxon>
        <taxon>Spermatophyta</taxon>
        <taxon>Magnoliopsida</taxon>
        <taxon>Liliopsida</taxon>
        <taxon>Acoraceae</taxon>
        <taxon>Acorus</taxon>
    </lineage>
</organism>
<keyword evidence="3" id="KW-1185">Reference proteome</keyword>
<sequence>MDFDTSVIDIWERIFTTINGDQKTPFKGVFTNSIASNMSSSSETNAGLIVVLLTNPTTTSLILLFYLLYQYNPIRKPKPLPPGPKPWPIVGSLPELYRNKPIFRWVLSLPKNTPRGVA</sequence>
<keyword evidence="1" id="KW-0472">Membrane</keyword>
<accession>A0AAV9AX72</accession>
<dbReference type="AlphaFoldDB" id="A0AAV9AX72"/>
<dbReference type="EMBL" id="JAUJYN010000006">
    <property type="protein sequence ID" value="KAK1268730.1"/>
    <property type="molecule type" value="Genomic_DNA"/>
</dbReference>
<proteinExistence type="predicted"/>
<name>A0AAV9AX72_ACOGR</name>
<evidence type="ECO:0000313" key="2">
    <source>
        <dbReference type="EMBL" id="KAK1268730.1"/>
    </source>
</evidence>
<gene>
    <name evidence="2" type="ORF">QJS04_geneDACA013636</name>
</gene>
<keyword evidence="1" id="KW-0812">Transmembrane</keyword>
<reference evidence="2" key="1">
    <citation type="journal article" date="2023" name="Nat. Commun.">
        <title>Diploid and tetraploid genomes of Acorus and the evolution of monocots.</title>
        <authorList>
            <person name="Ma L."/>
            <person name="Liu K.W."/>
            <person name="Li Z."/>
            <person name="Hsiao Y.Y."/>
            <person name="Qi Y."/>
            <person name="Fu T."/>
            <person name="Tang G.D."/>
            <person name="Zhang D."/>
            <person name="Sun W.H."/>
            <person name="Liu D.K."/>
            <person name="Li Y."/>
            <person name="Chen G.Z."/>
            <person name="Liu X.D."/>
            <person name="Liao X.Y."/>
            <person name="Jiang Y.T."/>
            <person name="Yu X."/>
            <person name="Hao Y."/>
            <person name="Huang J."/>
            <person name="Zhao X.W."/>
            <person name="Ke S."/>
            <person name="Chen Y.Y."/>
            <person name="Wu W.L."/>
            <person name="Hsu J.L."/>
            <person name="Lin Y.F."/>
            <person name="Huang M.D."/>
            <person name="Li C.Y."/>
            <person name="Huang L."/>
            <person name="Wang Z.W."/>
            <person name="Zhao X."/>
            <person name="Zhong W.Y."/>
            <person name="Peng D.H."/>
            <person name="Ahmad S."/>
            <person name="Lan S."/>
            <person name="Zhang J.S."/>
            <person name="Tsai W.C."/>
            <person name="Van de Peer Y."/>
            <person name="Liu Z.J."/>
        </authorList>
    </citation>
    <scope>NUCLEOTIDE SEQUENCE</scope>
    <source>
        <strain evidence="2">SCP</strain>
    </source>
</reference>
<dbReference type="Proteomes" id="UP001179952">
    <property type="component" value="Unassembled WGS sequence"/>
</dbReference>
<reference evidence="2" key="2">
    <citation type="submission" date="2023-06" db="EMBL/GenBank/DDBJ databases">
        <authorList>
            <person name="Ma L."/>
            <person name="Liu K.-W."/>
            <person name="Li Z."/>
            <person name="Hsiao Y.-Y."/>
            <person name="Qi Y."/>
            <person name="Fu T."/>
            <person name="Tang G."/>
            <person name="Zhang D."/>
            <person name="Sun W.-H."/>
            <person name="Liu D.-K."/>
            <person name="Li Y."/>
            <person name="Chen G.-Z."/>
            <person name="Liu X.-D."/>
            <person name="Liao X.-Y."/>
            <person name="Jiang Y.-T."/>
            <person name="Yu X."/>
            <person name="Hao Y."/>
            <person name="Huang J."/>
            <person name="Zhao X.-W."/>
            <person name="Ke S."/>
            <person name="Chen Y.-Y."/>
            <person name="Wu W.-L."/>
            <person name="Hsu J.-L."/>
            <person name="Lin Y.-F."/>
            <person name="Huang M.-D."/>
            <person name="Li C.-Y."/>
            <person name="Huang L."/>
            <person name="Wang Z.-W."/>
            <person name="Zhao X."/>
            <person name="Zhong W.-Y."/>
            <person name="Peng D.-H."/>
            <person name="Ahmad S."/>
            <person name="Lan S."/>
            <person name="Zhang J.-S."/>
            <person name="Tsai W.-C."/>
            <person name="Van De Peer Y."/>
            <person name="Liu Z.-J."/>
        </authorList>
    </citation>
    <scope>NUCLEOTIDE SEQUENCE</scope>
    <source>
        <strain evidence="2">SCP</strain>
        <tissue evidence="2">Leaves</tissue>
    </source>
</reference>
<comment type="caution">
    <text evidence="2">The sequence shown here is derived from an EMBL/GenBank/DDBJ whole genome shotgun (WGS) entry which is preliminary data.</text>
</comment>
<evidence type="ECO:0000313" key="3">
    <source>
        <dbReference type="Proteomes" id="UP001179952"/>
    </source>
</evidence>
<protein>
    <submittedName>
        <fullName evidence="2">Isoleucine N-monooxygenase 1</fullName>
    </submittedName>
</protein>